<feature type="compositionally biased region" description="Low complexity" evidence="1">
    <location>
        <begin position="248"/>
        <end position="266"/>
    </location>
</feature>
<name>A0A1U8B2X0_NELNU</name>
<reference evidence="3" key="1">
    <citation type="submission" date="2025-08" db="UniProtKB">
        <authorList>
            <consortium name="RefSeq"/>
        </authorList>
    </citation>
    <scope>IDENTIFICATION</scope>
</reference>
<dbReference type="STRING" id="4432.A0A1U8B2X0"/>
<dbReference type="AlphaFoldDB" id="A0A1U8B2X0"/>
<proteinExistence type="predicted"/>
<sequence length="303" mass="33840">MHDLRREPPRNLVYSSNSKQVGRTQMDFGVRVRRTAQNYENYGRTGGSAIEFGTQTQVEDDESGVSSPPLWKTSSPPSPTEAAPLHPRRNHHHHYQYLSPTSRSQAIARGRWEMVEMIQNMPESNYELSLKDIVEKPVVQAVEQVTVDENGDLNNGRKMKKEQGARNGRRNDKKGILRTESMDRGVFLLNMFFPTSMGSKKKKKSSITGNCSKVSPRPSLEGSERGVDKDWWKKRFSVSGEADDGGTNSNCGSKGSAGSSGRSSGRSSRRNSIKSGQLGGCLPVIWPFNTKESKTRYHNESPF</sequence>
<dbReference type="RefSeq" id="XP_010270347.1">
    <property type="nucleotide sequence ID" value="XM_010272045.2"/>
</dbReference>
<evidence type="ECO:0000256" key="1">
    <source>
        <dbReference type="SAM" id="MobiDB-lite"/>
    </source>
</evidence>
<feature type="region of interest" description="Disordered" evidence="1">
    <location>
        <begin position="238"/>
        <end position="284"/>
    </location>
</feature>
<dbReference type="PANTHER" id="PTHR34193:SF1">
    <property type="entry name" value="EXPRESSED PROTEIN"/>
    <property type="match status" value="1"/>
</dbReference>
<organism evidence="2 3">
    <name type="scientific">Nelumbo nucifera</name>
    <name type="common">Sacred lotus</name>
    <dbReference type="NCBI Taxonomy" id="4432"/>
    <lineage>
        <taxon>Eukaryota</taxon>
        <taxon>Viridiplantae</taxon>
        <taxon>Streptophyta</taxon>
        <taxon>Embryophyta</taxon>
        <taxon>Tracheophyta</taxon>
        <taxon>Spermatophyta</taxon>
        <taxon>Magnoliopsida</taxon>
        <taxon>Proteales</taxon>
        <taxon>Nelumbonaceae</taxon>
        <taxon>Nelumbo</taxon>
    </lineage>
</organism>
<dbReference type="OMA" id="MKSDKWV"/>
<dbReference type="PANTHER" id="PTHR34193">
    <property type="entry name" value="OS11G0199801 PROTEIN"/>
    <property type="match status" value="1"/>
</dbReference>
<dbReference type="Proteomes" id="UP000189703">
    <property type="component" value="Unplaced"/>
</dbReference>
<keyword evidence="2" id="KW-1185">Reference proteome</keyword>
<dbReference type="eggNOG" id="ENOG502RZJH">
    <property type="taxonomic scope" value="Eukaryota"/>
</dbReference>
<gene>
    <name evidence="3" type="primary">LOC104606705</name>
</gene>
<dbReference type="FunCoup" id="A0A1U8B2X0">
    <property type="interactions" value="359"/>
</dbReference>
<dbReference type="OrthoDB" id="776574at2759"/>
<protein>
    <submittedName>
        <fullName evidence="3">Uncharacterized protein LOC104606705</fullName>
    </submittedName>
</protein>
<evidence type="ECO:0000313" key="3">
    <source>
        <dbReference type="RefSeq" id="XP_010270347.1"/>
    </source>
</evidence>
<feature type="compositionally biased region" description="Basic and acidic residues" evidence="1">
    <location>
        <begin position="161"/>
        <end position="178"/>
    </location>
</feature>
<feature type="region of interest" description="Disordered" evidence="1">
    <location>
        <begin position="149"/>
        <end position="178"/>
    </location>
</feature>
<feature type="region of interest" description="Disordered" evidence="1">
    <location>
        <begin position="57"/>
        <end position="89"/>
    </location>
</feature>
<evidence type="ECO:0000313" key="2">
    <source>
        <dbReference type="Proteomes" id="UP000189703"/>
    </source>
</evidence>
<accession>A0A1U8B2X0</accession>
<dbReference type="KEGG" id="nnu:104606705"/>
<feature type="region of interest" description="Disordered" evidence="1">
    <location>
        <begin position="197"/>
        <end position="226"/>
    </location>
</feature>
<dbReference type="GeneID" id="104606705"/>